<keyword evidence="2" id="KW-1185">Reference proteome</keyword>
<sequence length="42" mass="4583">EKGVALEGCPHWPLTQWVPAVVKRVCLAVERALALAACLARR</sequence>
<evidence type="ECO:0000313" key="2">
    <source>
        <dbReference type="Proteomes" id="UP000233551"/>
    </source>
</evidence>
<evidence type="ECO:0000313" key="1">
    <source>
        <dbReference type="EMBL" id="PKI26477.1"/>
    </source>
</evidence>
<dbReference type="AlphaFoldDB" id="A0A2I0HGH3"/>
<organism evidence="1 2">
    <name type="scientific">Punica granatum</name>
    <name type="common">Pomegranate</name>
    <dbReference type="NCBI Taxonomy" id="22663"/>
    <lineage>
        <taxon>Eukaryota</taxon>
        <taxon>Viridiplantae</taxon>
        <taxon>Streptophyta</taxon>
        <taxon>Embryophyta</taxon>
        <taxon>Tracheophyta</taxon>
        <taxon>Spermatophyta</taxon>
        <taxon>Magnoliopsida</taxon>
        <taxon>eudicotyledons</taxon>
        <taxon>Gunneridae</taxon>
        <taxon>Pentapetalae</taxon>
        <taxon>rosids</taxon>
        <taxon>malvids</taxon>
        <taxon>Myrtales</taxon>
        <taxon>Lythraceae</taxon>
        <taxon>Punica</taxon>
    </lineage>
</organism>
<name>A0A2I0HGH3_PUNGR</name>
<reference evidence="1 2" key="1">
    <citation type="submission" date="2017-11" db="EMBL/GenBank/DDBJ databases">
        <title>De-novo sequencing of pomegranate (Punica granatum L.) genome.</title>
        <authorList>
            <person name="Akparov Z."/>
            <person name="Amiraslanov A."/>
            <person name="Hajiyeva S."/>
            <person name="Abbasov M."/>
            <person name="Kaur K."/>
            <person name="Hamwieh A."/>
            <person name="Solovyev V."/>
            <person name="Salamov A."/>
            <person name="Braich B."/>
            <person name="Kosarev P."/>
            <person name="Mahmoud A."/>
            <person name="Hajiyev E."/>
            <person name="Babayeva S."/>
            <person name="Izzatullayeva V."/>
            <person name="Mammadov A."/>
            <person name="Mammadov A."/>
            <person name="Sharifova S."/>
            <person name="Ojaghi J."/>
            <person name="Eynullazada K."/>
            <person name="Bayramov B."/>
            <person name="Abdulazimova A."/>
            <person name="Shahmuradov I."/>
        </authorList>
    </citation>
    <scope>NUCLEOTIDE SEQUENCE [LARGE SCALE GENOMIC DNA]</scope>
    <source>
        <strain evidence="2">cv. AG2017</strain>
        <tissue evidence="1">Leaf</tissue>
    </source>
</reference>
<gene>
    <name evidence="1" type="ORF">CRG98_048834</name>
</gene>
<accession>A0A2I0HGH3</accession>
<proteinExistence type="predicted"/>
<feature type="non-terminal residue" evidence="1">
    <location>
        <position position="1"/>
    </location>
</feature>
<protein>
    <submittedName>
        <fullName evidence="1">Uncharacterized protein</fullName>
    </submittedName>
</protein>
<dbReference type="Proteomes" id="UP000233551">
    <property type="component" value="Unassembled WGS sequence"/>
</dbReference>
<dbReference type="EMBL" id="PGOL01026646">
    <property type="protein sequence ID" value="PKI26477.1"/>
    <property type="molecule type" value="Genomic_DNA"/>
</dbReference>
<comment type="caution">
    <text evidence="1">The sequence shown here is derived from an EMBL/GenBank/DDBJ whole genome shotgun (WGS) entry which is preliminary data.</text>
</comment>